<dbReference type="Gene3D" id="3.40.50.300">
    <property type="entry name" value="P-loop containing nucleotide triphosphate hydrolases"/>
    <property type="match status" value="1"/>
</dbReference>
<dbReference type="AlphaFoldDB" id="A0A9P8Q9W5"/>
<dbReference type="CDD" id="cd06223">
    <property type="entry name" value="PRTases_typeI"/>
    <property type="match status" value="1"/>
</dbReference>
<gene>
    <name evidence="11" type="ORF">WICPIJ_003274</name>
</gene>
<dbReference type="FunFam" id="3.40.50.2020:FF:000010">
    <property type="entry name" value="Uridine-cytidine kinase"/>
    <property type="match status" value="1"/>
</dbReference>
<evidence type="ECO:0000259" key="10">
    <source>
        <dbReference type="SMART" id="SM00382"/>
    </source>
</evidence>
<evidence type="ECO:0000256" key="5">
    <source>
        <dbReference type="ARBA" id="ARBA00022741"/>
    </source>
</evidence>
<proteinExistence type="inferred from homology"/>
<dbReference type="OrthoDB" id="738517at2759"/>
<dbReference type="Pfam" id="PF00485">
    <property type="entry name" value="PRK"/>
    <property type="match status" value="1"/>
</dbReference>
<dbReference type="EC" id="2.7.1.48" evidence="8"/>
<dbReference type="Gene3D" id="3.40.50.2020">
    <property type="match status" value="1"/>
</dbReference>
<dbReference type="PRINTS" id="PR00988">
    <property type="entry name" value="URIDINKINASE"/>
</dbReference>
<protein>
    <recommendedName>
        <fullName evidence="8">Uridine kinase</fullName>
        <ecNumber evidence="8">2.7.1.48</ecNumber>
    </recommendedName>
</protein>
<dbReference type="Proteomes" id="UP000774326">
    <property type="component" value="Unassembled WGS sequence"/>
</dbReference>
<organism evidence="11 12">
    <name type="scientific">Wickerhamomyces pijperi</name>
    <name type="common">Yeast</name>
    <name type="synonym">Pichia pijperi</name>
    <dbReference type="NCBI Taxonomy" id="599730"/>
    <lineage>
        <taxon>Eukaryota</taxon>
        <taxon>Fungi</taxon>
        <taxon>Dikarya</taxon>
        <taxon>Ascomycota</taxon>
        <taxon>Saccharomycotina</taxon>
        <taxon>Saccharomycetes</taxon>
        <taxon>Phaffomycetales</taxon>
        <taxon>Wickerhamomycetaceae</taxon>
        <taxon>Wickerhamomyces</taxon>
    </lineage>
</organism>
<comment type="pathway">
    <text evidence="2 8">Pyrimidine metabolism; CTP biosynthesis via salvage pathway; CTP from cytidine: step 1/3.</text>
</comment>
<dbReference type="InterPro" id="IPR003593">
    <property type="entry name" value="AAA+_ATPase"/>
</dbReference>
<evidence type="ECO:0000256" key="9">
    <source>
        <dbReference type="SAM" id="MobiDB-lite"/>
    </source>
</evidence>
<evidence type="ECO:0000256" key="2">
    <source>
        <dbReference type="ARBA" id="ARBA00004784"/>
    </source>
</evidence>
<dbReference type="SUPFAM" id="SSF53271">
    <property type="entry name" value="PRTase-like"/>
    <property type="match status" value="1"/>
</dbReference>
<dbReference type="SMART" id="SM00382">
    <property type="entry name" value="AAA"/>
    <property type="match status" value="1"/>
</dbReference>
<keyword evidence="12" id="KW-1185">Reference proteome</keyword>
<feature type="region of interest" description="Disordered" evidence="9">
    <location>
        <begin position="52"/>
        <end position="89"/>
    </location>
</feature>
<dbReference type="CDD" id="cd02023">
    <property type="entry name" value="UMPK"/>
    <property type="match status" value="1"/>
</dbReference>
<dbReference type="NCBIfam" id="NF004018">
    <property type="entry name" value="PRK05480.1"/>
    <property type="match status" value="1"/>
</dbReference>
<evidence type="ECO:0000256" key="7">
    <source>
        <dbReference type="ARBA" id="ARBA00022840"/>
    </source>
</evidence>
<dbReference type="Pfam" id="PF14681">
    <property type="entry name" value="UPRTase"/>
    <property type="match status" value="1"/>
</dbReference>
<evidence type="ECO:0000256" key="8">
    <source>
        <dbReference type="RuleBase" id="RU003825"/>
    </source>
</evidence>
<dbReference type="InterPro" id="IPR027417">
    <property type="entry name" value="P-loop_NTPase"/>
</dbReference>
<dbReference type="GO" id="GO:0004849">
    <property type="term" value="F:uridine kinase activity"/>
    <property type="evidence" value="ECO:0007669"/>
    <property type="project" value="UniProtKB-EC"/>
</dbReference>
<dbReference type="SUPFAM" id="SSF52540">
    <property type="entry name" value="P-loop containing nucleoside triphosphate hydrolases"/>
    <property type="match status" value="1"/>
</dbReference>
<evidence type="ECO:0000313" key="11">
    <source>
        <dbReference type="EMBL" id="KAH3685755.1"/>
    </source>
</evidence>
<comment type="catalytic activity">
    <reaction evidence="8">
        <text>cytidine + ATP = CMP + ADP + H(+)</text>
        <dbReference type="Rhea" id="RHEA:24674"/>
        <dbReference type="ChEBI" id="CHEBI:15378"/>
        <dbReference type="ChEBI" id="CHEBI:17562"/>
        <dbReference type="ChEBI" id="CHEBI:30616"/>
        <dbReference type="ChEBI" id="CHEBI:60377"/>
        <dbReference type="ChEBI" id="CHEBI:456216"/>
        <dbReference type="EC" id="2.7.1.48"/>
    </reaction>
</comment>
<sequence>MQHQFRSPFPKSSLVSELSSASTSSSSLISNSDVETTLIAANKTNATVPIAQHEQGQDQDPLHNIQQNRPRRRSSRIGPKNGSYYSASSSAPSLSATSLHLDSHAASHAANSEAVIERYTPPWTEPYIIGIAGPSGSGKTSIASKIIQEINTPWTVLLSLDNYYKPLLPEQRKLALTGDWNFDTPDAVDLELCYQTVLDLKEGRKGHVPVYSFTEHARTQDIITVYGANVIVIEGIHALHDEKLRSLMNLKVYVDTELDICLARRLSRDILSRGRDLAGALNQWGRFVKPDAERFVKPTMRSADLIVPRGSENVVAISLLIKHIKKQLIKKSERHLDMLDKLTDAVNGGMSVKLDPKNHPDQLVVLPESNQSKGIYTILLNKHSSRDDFIFYFDRIATTLVNKALESHEFKPVTIETPLNVQFRTVEPQDTPIAVSIIRSGDCFMHSLRKTLPEIAVGKLLIQSDSLTGEPQLHTESLPLSISAKNTKVLLLDAQIISGAAVIMAIQVLLDHGVREEDISVICYLANEIGLRRVLMAFKKVKIVVGVIGFRENINPDSGENAEVWFRSRFIDARYFGTS</sequence>
<keyword evidence="5 8" id="KW-0547">Nucleotide-binding</keyword>
<keyword evidence="7 8" id="KW-0067">ATP-binding</keyword>
<dbReference type="InterPro" id="IPR000764">
    <property type="entry name" value="Uridine_kinase-like"/>
</dbReference>
<dbReference type="NCBIfam" id="TIGR00235">
    <property type="entry name" value="udk"/>
    <property type="match status" value="1"/>
</dbReference>
<evidence type="ECO:0000256" key="3">
    <source>
        <dbReference type="ARBA" id="ARBA00005408"/>
    </source>
</evidence>
<dbReference type="InterPro" id="IPR029057">
    <property type="entry name" value="PRTase-like"/>
</dbReference>
<dbReference type="EMBL" id="JAEUBG010001815">
    <property type="protein sequence ID" value="KAH3685755.1"/>
    <property type="molecule type" value="Genomic_DNA"/>
</dbReference>
<evidence type="ECO:0000256" key="1">
    <source>
        <dbReference type="ARBA" id="ARBA00004690"/>
    </source>
</evidence>
<comment type="caution">
    <text evidence="11">The sequence shown here is derived from an EMBL/GenBank/DDBJ whole genome shotgun (WGS) entry which is preliminary data.</text>
</comment>
<keyword evidence="4 8" id="KW-0808">Transferase</keyword>
<dbReference type="PANTHER" id="PTHR10285">
    <property type="entry name" value="URIDINE KINASE"/>
    <property type="match status" value="1"/>
</dbReference>
<evidence type="ECO:0000256" key="6">
    <source>
        <dbReference type="ARBA" id="ARBA00022777"/>
    </source>
</evidence>
<dbReference type="InterPro" id="IPR006083">
    <property type="entry name" value="PRK/URK"/>
</dbReference>
<accession>A0A9P8Q9W5</accession>
<reference evidence="11" key="2">
    <citation type="submission" date="2021-01" db="EMBL/GenBank/DDBJ databases">
        <authorList>
            <person name="Schikora-Tamarit M.A."/>
        </authorList>
    </citation>
    <scope>NUCLEOTIDE SEQUENCE</scope>
    <source>
        <strain evidence="11">CBS2887</strain>
    </source>
</reference>
<evidence type="ECO:0000313" key="12">
    <source>
        <dbReference type="Proteomes" id="UP000774326"/>
    </source>
</evidence>
<feature type="domain" description="AAA+ ATPase" evidence="10">
    <location>
        <begin position="125"/>
        <end position="275"/>
    </location>
</feature>
<comment type="similarity">
    <text evidence="3 8">Belongs to the uridine kinase family.</text>
</comment>
<evidence type="ECO:0000256" key="4">
    <source>
        <dbReference type="ARBA" id="ARBA00022679"/>
    </source>
</evidence>
<comment type="catalytic activity">
    <reaction evidence="8">
        <text>uridine + ATP = UMP + ADP + H(+)</text>
        <dbReference type="Rhea" id="RHEA:16825"/>
        <dbReference type="ChEBI" id="CHEBI:15378"/>
        <dbReference type="ChEBI" id="CHEBI:16704"/>
        <dbReference type="ChEBI" id="CHEBI:30616"/>
        <dbReference type="ChEBI" id="CHEBI:57865"/>
        <dbReference type="ChEBI" id="CHEBI:456216"/>
        <dbReference type="EC" id="2.7.1.48"/>
    </reaction>
</comment>
<name>A0A9P8Q9W5_WICPI</name>
<dbReference type="GO" id="GO:0005524">
    <property type="term" value="F:ATP binding"/>
    <property type="evidence" value="ECO:0007669"/>
    <property type="project" value="UniProtKB-KW"/>
</dbReference>
<comment type="pathway">
    <text evidence="1 8">Pyrimidine metabolism; UMP biosynthesis via salvage pathway; UMP from uridine: step 1/1.</text>
</comment>
<reference evidence="11" key="1">
    <citation type="journal article" date="2021" name="Open Biol.">
        <title>Shared evolutionary footprints suggest mitochondrial oxidative damage underlies multiple complex I losses in fungi.</title>
        <authorList>
            <person name="Schikora-Tamarit M.A."/>
            <person name="Marcet-Houben M."/>
            <person name="Nosek J."/>
            <person name="Gabaldon T."/>
        </authorList>
    </citation>
    <scope>NUCLEOTIDE SEQUENCE</scope>
    <source>
        <strain evidence="11">CBS2887</strain>
    </source>
</reference>
<keyword evidence="6 8" id="KW-0418">Kinase</keyword>
<dbReference type="InterPro" id="IPR000836">
    <property type="entry name" value="PRTase_dom"/>
</dbReference>
<dbReference type="GO" id="GO:0008655">
    <property type="term" value="P:pyrimidine-containing compound salvage"/>
    <property type="evidence" value="ECO:0007669"/>
    <property type="project" value="UniProtKB-ARBA"/>
</dbReference>
<dbReference type="FunFam" id="3.40.50.300:FF:000339">
    <property type="entry name" value="Uridine kinase"/>
    <property type="match status" value="1"/>
</dbReference>